<dbReference type="EMBL" id="BAEH01000013">
    <property type="protein sequence ID" value="GAB16745.1"/>
    <property type="molecule type" value="Genomic_DNA"/>
</dbReference>
<comment type="similarity">
    <text evidence="1">Belongs to the short-chain dehydrogenases/reductases (SDR) family.</text>
</comment>
<evidence type="ECO:0000313" key="4">
    <source>
        <dbReference type="Proteomes" id="UP000035034"/>
    </source>
</evidence>
<dbReference type="eggNOG" id="COG1028">
    <property type="taxonomic scope" value="Bacteria"/>
</dbReference>
<protein>
    <submittedName>
        <fullName evidence="3">Putative oxidoreductase</fullName>
    </submittedName>
</protein>
<dbReference type="InterPro" id="IPR036291">
    <property type="entry name" value="NAD(P)-bd_dom_sf"/>
</dbReference>
<dbReference type="GO" id="GO:0016491">
    <property type="term" value="F:oxidoreductase activity"/>
    <property type="evidence" value="ECO:0007669"/>
    <property type="project" value="UniProtKB-KW"/>
</dbReference>
<keyword evidence="2" id="KW-0560">Oxidoreductase</keyword>
<evidence type="ECO:0000313" key="3">
    <source>
        <dbReference type="EMBL" id="GAB16745.1"/>
    </source>
</evidence>
<proteinExistence type="inferred from homology"/>
<dbReference type="InterPro" id="IPR002347">
    <property type="entry name" value="SDR_fam"/>
</dbReference>
<gene>
    <name evidence="3" type="ORF">GOEFS_013_00090</name>
</gene>
<dbReference type="STRING" id="1077974.GOEFS_013_00090"/>
<dbReference type="PANTHER" id="PTHR24320:SF148">
    <property type="entry name" value="NAD(P)-BINDING ROSSMANN-FOLD SUPERFAMILY PROTEIN"/>
    <property type="match status" value="1"/>
</dbReference>
<dbReference type="Proteomes" id="UP000035034">
    <property type="component" value="Unassembled WGS sequence"/>
</dbReference>
<keyword evidence="4" id="KW-1185">Reference proteome</keyword>
<evidence type="ECO:0000256" key="2">
    <source>
        <dbReference type="ARBA" id="ARBA00023002"/>
    </source>
</evidence>
<reference evidence="3 4" key="1">
    <citation type="submission" date="2011-12" db="EMBL/GenBank/DDBJ databases">
        <title>Whole genome shotgun sequence of Gordonia effusa NBRC 100432.</title>
        <authorList>
            <person name="Yoshida I."/>
            <person name="Takarada H."/>
            <person name="Hosoyama A."/>
            <person name="Tsuchikane K."/>
            <person name="Katsumata H."/>
            <person name="Yamazaki S."/>
            <person name="Fujita N."/>
        </authorList>
    </citation>
    <scope>NUCLEOTIDE SEQUENCE [LARGE SCALE GENOMIC DNA]</scope>
    <source>
        <strain evidence="3 4">NBRC 100432</strain>
    </source>
</reference>
<sequence>MRVSDEKWSLTDASPQSGRVAVVTGANSGIGFETALGLAKLGVHVVLACRNPESAADARNSIQAQVPDSTIDIVEIDISSLASVDAASAEIISRFGRVDLLIANAGLIATGRKLTADGFEMDFGTNFLGHFALIGRLIDHLGAGARIVTVGSIAHRRGHIDFDDIPMNHRFSIAAAYARSKFAQMVFADELGRRLTAAGRDAISLTAHPGSTRTGVMRGHNRFLVWGYQSPKMRWLRRWFVQEAPEGALPTLRAATDQAARGGDFYGPSGRLQFTGDPVLVQAKDAVHDPVLGAHLWDVAEELTAISYL</sequence>
<name>H0QV94_9ACTN</name>
<accession>H0QV94</accession>
<dbReference type="PRINTS" id="PR00081">
    <property type="entry name" value="GDHRDH"/>
</dbReference>
<dbReference type="AlphaFoldDB" id="H0QV94"/>
<dbReference type="NCBIfam" id="NF004846">
    <property type="entry name" value="PRK06197.1"/>
    <property type="match status" value="1"/>
</dbReference>
<evidence type="ECO:0000256" key="1">
    <source>
        <dbReference type="ARBA" id="ARBA00006484"/>
    </source>
</evidence>
<dbReference type="Pfam" id="PF00106">
    <property type="entry name" value="adh_short"/>
    <property type="match status" value="1"/>
</dbReference>
<dbReference type="PANTHER" id="PTHR24320">
    <property type="entry name" value="RETINOL DEHYDROGENASE"/>
    <property type="match status" value="1"/>
</dbReference>
<dbReference type="Gene3D" id="3.40.50.720">
    <property type="entry name" value="NAD(P)-binding Rossmann-like Domain"/>
    <property type="match status" value="1"/>
</dbReference>
<dbReference type="SUPFAM" id="SSF51735">
    <property type="entry name" value="NAD(P)-binding Rossmann-fold domains"/>
    <property type="match status" value="1"/>
</dbReference>
<comment type="caution">
    <text evidence="3">The sequence shown here is derived from an EMBL/GenBank/DDBJ whole genome shotgun (WGS) entry which is preliminary data.</text>
</comment>
<organism evidence="3 4">
    <name type="scientific">Gordonia effusa NBRC 100432</name>
    <dbReference type="NCBI Taxonomy" id="1077974"/>
    <lineage>
        <taxon>Bacteria</taxon>
        <taxon>Bacillati</taxon>
        <taxon>Actinomycetota</taxon>
        <taxon>Actinomycetes</taxon>
        <taxon>Mycobacteriales</taxon>
        <taxon>Gordoniaceae</taxon>
        <taxon>Gordonia</taxon>
    </lineage>
</organism>